<sequence>MSIFSTLKKALSLKEKLVVGAGVAQVIGIVIAGVVWEHRQLIQATENLGRLDQVIRERDATIRIQNAAINALNDAQKAFQVQEAKDDEEWAKYADKQEERKEEVRKQLHAAGTARQRIPADTQRLLRQSISEFNADAGRG</sequence>
<dbReference type="RefSeq" id="WP_023226351.1">
    <property type="nucleotide sequence ID" value="NZ_QJAN01000016.1"/>
</dbReference>
<proteinExistence type="predicted"/>
<gene>
    <name evidence="2" type="ORF">EKD96_24700</name>
</gene>
<name>A0A4Q1DGS8_SALER</name>
<comment type="caution">
    <text evidence="2">The sequence shown here is derived from an EMBL/GenBank/DDBJ whole genome shotgun (WGS) entry which is preliminary data.</text>
</comment>
<feature type="transmembrane region" description="Helical" evidence="1">
    <location>
        <begin position="17"/>
        <end position="36"/>
    </location>
</feature>
<evidence type="ECO:0000313" key="2">
    <source>
        <dbReference type="EMBL" id="RXL14269.1"/>
    </source>
</evidence>
<evidence type="ECO:0000256" key="1">
    <source>
        <dbReference type="SAM" id="Phobius"/>
    </source>
</evidence>
<dbReference type="Proteomes" id="UP000839536">
    <property type="component" value="Unassembled WGS sequence"/>
</dbReference>
<reference evidence="2" key="1">
    <citation type="submission" date="2019-01" db="EMBL/GenBank/DDBJ databases">
        <title>Whole genome sequencing of Salmonella enterica.</title>
        <authorList>
            <person name="Cao G."/>
        </authorList>
    </citation>
    <scope>NUCLEOTIDE SEQUENCE [LARGE SCALE GENOMIC DNA]</scope>
    <source>
        <strain evidence="2">CFSAN074594</strain>
    </source>
</reference>
<organism evidence="2">
    <name type="scientific">Salmonella enterica</name>
    <name type="common">Salmonella choleraesuis</name>
    <dbReference type="NCBI Taxonomy" id="28901"/>
    <lineage>
        <taxon>Bacteria</taxon>
        <taxon>Pseudomonadati</taxon>
        <taxon>Pseudomonadota</taxon>
        <taxon>Gammaproteobacteria</taxon>
        <taxon>Enterobacterales</taxon>
        <taxon>Enterobacteriaceae</taxon>
        <taxon>Salmonella</taxon>
    </lineage>
</organism>
<dbReference type="AlphaFoldDB" id="A0A4Q1DGS8"/>
<dbReference type="EMBL" id="SDIQ01000072">
    <property type="protein sequence ID" value="RXL14269.1"/>
    <property type="molecule type" value="Genomic_DNA"/>
</dbReference>
<accession>A0A4Q1DGS8</accession>
<keyword evidence="1" id="KW-0812">Transmembrane</keyword>
<keyword evidence="1" id="KW-1133">Transmembrane helix</keyword>
<keyword evidence="1" id="KW-0472">Membrane</keyword>
<protein>
    <submittedName>
        <fullName evidence="2">PpfA</fullName>
    </submittedName>
</protein>